<protein>
    <submittedName>
        <fullName evidence="1">Uncharacterized protein</fullName>
    </submittedName>
</protein>
<evidence type="ECO:0000313" key="1">
    <source>
        <dbReference type="EMBL" id="KAF7266595.1"/>
    </source>
</evidence>
<evidence type="ECO:0000313" key="2">
    <source>
        <dbReference type="Proteomes" id="UP000625711"/>
    </source>
</evidence>
<gene>
    <name evidence="1" type="ORF">GWI33_020100</name>
</gene>
<proteinExistence type="predicted"/>
<keyword evidence="2" id="KW-1185">Reference proteome</keyword>
<dbReference type="AlphaFoldDB" id="A0A834M4K5"/>
<sequence>MNVVLVSGTCEGVTTRPSFIDYPGGSGTAEGAAVGVVNDSATPPAAKAVGIWQARAPRHLTDSRWRAAPT</sequence>
<dbReference type="Proteomes" id="UP000625711">
    <property type="component" value="Unassembled WGS sequence"/>
</dbReference>
<accession>A0A834M4K5</accession>
<dbReference type="EMBL" id="JAACXV010014526">
    <property type="protein sequence ID" value="KAF7266595.1"/>
    <property type="molecule type" value="Genomic_DNA"/>
</dbReference>
<comment type="caution">
    <text evidence="1">The sequence shown here is derived from an EMBL/GenBank/DDBJ whole genome shotgun (WGS) entry which is preliminary data.</text>
</comment>
<reference evidence="1" key="1">
    <citation type="submission" date="2020-08" db="EMBL/GenBank/DDBJ databases">
        <title>Genome sequencing and assembly of the red palm weevil Rhynchophorus ferrugineus.</title>
        <authorList>
            <person name="Dias G.B."/>
            <person name="Bergman C.M."/>
            <person name="Manee M."/>
        </authorList>
    </citation>
    <scope>NUCLEOTIDE SEQUENCE</scope>
    <source>
        <strain evidence="1">AA-2017</strain>
        <tissue evidence="1">Whole larva</tissue>
    </source>
</reference>
<name>A0A834M4K5_RHYFE</name>
<organism evidence="1 2">
    <name type="scientific">Rhynchophorus ferrugineus</name>
    <name type="common">Red palm weevil</name>
    <name type="synonym">Curculio ferrugineus</name>
    <dbReference type="NCBI Taxonomy" id="354439"/>
    <lineage>
        <taxon>Eukaryota</taxon>
        <taxon>Metazoa</taxon>
        <taxon>Ecdysozoa</taxon>
        <taxon>Arthropoda</taxon>
        <taxon>Hexapoda</taxon>
        <taxon>Insecta</taxon>
        <taxon>Pterygota</taxon>
        <taxon>Neoptera</taxon>
        <taxon>Endopterygota</taxon>
        <taxon>Coleoptera</taxon>
        <taxon>Polyphaga</taxon>
        <taxon>Cucujiformia</taxon>
        <taxon>Curculionidae</taxon>
        <taxon>Dryophthorinae</taxon>
        <taxon>Rhynchophorus</taxon>
    </lineage>
</organism>